<gene>
    <name evidence="1" type="ORF">F2P81_018546</name>
</gene>
<dbReference type="AlphaFoldDB" id="A0A6A4SE78"/>
<reference evidence="1 2" key="1">
    <citation type="submission" date="2019-06" db="EMBL/GenBank/DDBJ databases">
        <title>Draft genomes of female and male turbot (Scophthalmus maximus).</title>
        <authorList>
            <person name="Xu H."/>
            <person name="Xu X.-W."/>
            <person name="Shao C."/>
            <person name="Chen S."/>
        </authorList>
    </citation>
    <scope>NUCLEOTIDE SEQUENCE [LARGE SCALE GENOMIC DNA]</scope>
    <source>
        <strain evidence="1">Ysfricsl-2016a</strain>
        <tissue evidence="1">Blood</tissue>
    </source>
</reference>
<proteinExistence type="predicted"/>
<organism evidence="1 2">
    <name type="scientific">Scophthalmus maximus</name>
    <name type="common">Turbot</name>
    <name type="synonym">Psetta maxima</name>
    <dbReference type="NCBI Taxonomy" id="52904"/>
    <lineage>
        <taxon>Eukaryota</taxon>
        <taxon>Metazoa</taxon>
        <taxon>Chordata</taxon>
        <taxon>Craniata</taxon>
        <taxon>Vertebrata</taxon>
        <taxon>Euteleostomi</taxon>
        <taxon>Actinopterygii</taxon>
        <taxon>Neopterygii</taxon>
        <taxon>Teleostei</taxon>
        <taxon>Neoteleostei</taxon>
        <taxon>Acanthomorphata</taxon>
        <taxon>Carangaria</taxon>
        <taxon>Pleuronectiformes</taxon>
        <taxon>Pleuronectoidei</taxon>
        <taxon>Scophthalmidae</taxon>
        <taxon>Scophthalmus</taxon>
    </lineage>
</organism>
<dbReference type="EMBL" id="VEVO01000016">
    <property type="protein sequence ID" value="KAF0029441.1"/>
    <property type="molecule type" value="Genomic_DNA"/>
</dbReference>
<comment type="caution">
    <text evidence="1">The sequence shown here is derived from an EMBL/GenBank/DDBJ whole genome shotgun (WGS) entry which is preliminary data.</text>
</comment>
<name>A0A6A4SE78_SCOMX</name>
<evidence type="ECO:0000313" key="1">
    <source>
        <dbReference type="EMBL" id="KAF0029441.1"/>
    </source>
</evidence>
<accession>A0A6A4SE78</accession>
<evidence type="ECO:0000313" key="2">
    <source>
        <dbReference type="Proteomes" id="UP000438429"/>
    </source>
</evidence>
<dbReference type="Proteomes" id="UP000438429">
    <property type="component" value="Unassembled WGS sequence"/>
</dbReference>
<protein>
    <submittedName>
        <fullName evidence="1">Uncharacterized protein</fullName>
    </submittedName>
</protein>
<sequence length="385" mass="45025">MPNTVPPATAAAQFPPQRSIHFHAISCCVWIFDSKPNRAEPEIRSSSSPCPRRFEFRTFHLPSAMKTLDPKKPFRVNSTLKSCHQRSALITVSTDIPLARERRRWEGGATRGIRSRHFRQLIDRAASLVWEHGIYYRDLSAMFVMRQDKCGVVFNRIKDISSCNYQTDLAQHVDLAGLWEVALTEFTYHHNWFNLPEEDAHFEWRRNNGEKHRQKIRGGYYDDLYQLQDELNSYPRELGTDVSFKYSNIKNTFDYAATTNCKMRFFQPLAYMLGMKPFEWFQIKANSAPYPADIKAGHYQLYCYSDIVRHQLVGDAYAPFLRTVPIQRKFGDIITQSFSPAYYLPVAKKHVENIHIEIKTDQNQPVHFTYGKCNVQLHFRPLQTR</sequence>